<feature type="transmembrane region" description="Helical" evidence="12">
    <location>
        <begin position="31"/>
        <end position="57"/>
    </location>
</feature>
<evidence type="ECO:0000313" key="13">
    <source>
        <dbReference type="EMBL" id="RBO90555.1"/>
    </source>
</evidence>
<comment type="caution">
    <text evidence="13">The sequence shown here is derived from an EMBL/GenBank/DDBJ whole genome shotgun (WGS) entry which is preliminary data.</text>
</comment>
<evidence type="ECO:0000256" key="8">
    <source>
        <dbReference type="ARBA" id="ARBA00023136"/>
    </source>
</evidence>
<dbReference type="Proteomes" id="UP000252893">
    <property type="component" value="Unassembled WGS sequence"/>
</dbReference>
<proteinExistence type="inferred from homology"/>
<sequence length="128" mass="13498">MKFLIVFLGAGIGGAARYGTGLLFARFAALTVFPISTFIVNIVGSLLMGLIIGFFTTRGGQEAVLSDSWKLFLTTGIMGGFTTFSAFSLETVLLMENGDIGTALVYILSSVILGATALLAGLYLMRLI</sequence>
<name>A0A366DKU6_9HYPH</name>
<dbReference type="PANTHER" id="PTHR28259">
    <property type="entry name" value="FLUORIDE EXPORT PROTEIN 1-RELATED"/>
    <property type="match status" value="1"/>
</dbReference>
<keyword evidence="8 12" id="KW-0472">Membrane</keyword>
<feature type="transmembrane region" description="Helical" evidence="12">
    <location>
        <begin position="69"/>
        <end position="88"/>
    </location>
</feature>
<comment type="function">
    <text evidence="12">Fluoride-specific ion channel. Important for reducing fluoride concentration in the cell, thus reducing its toxicity.</text>
</comment>
<gene>
    <name evidence="12" type="primary">fluC</name>
    <name evidence="12" type="synonym">crcB</name>
    <name evidence="13" type="ORF">DFR47_11225</name>
</gene>
<evidence type="ECO:0000313" key="14">
    <source>
        <dbReference type="Proteomes" id="UP000252893"/>
    </source>
</evidence>
<evidence type="ECO:0000256" key="4">
    <source>
        <dbReference type="ARBA" id="ARBA00022692"/>
    </source>
</evidence>
<evidence type="ECO:0000256" key="11">
    <source>
        <dbReference type="ARBA" id="ARBA00035585"/>
    </source>
</evidence>
<keyword evidence="12" id="KW-0479">Metal-binding</keyword>
<dbReference type="AlphaFoldDB" id="A0A366DKU6"/>
<evidence type="ECO:0000256" key="10">
    <source>
        <dbReference type="ARBA" id="ARBA00035120"/>
    </source>
</evidence>
<dbReference type="OrthoDB" id="9806299at2"/>
<keyword evidence="5 12" id="KW-1133">Transmembrane helix</keyword>
<comment type="similarity">
    <text evidence="10 12">Belongs to the fluoride channel Fluc/FEX (TC 1.A.43) family.</text>
</comment>
<protein>
    <recommendedName>
        <fullName evidence="12">Fluoride-specific ion channel FluC</fullName>
    </recommendedName>
</protein>
<keyword evidence="3" id="KW-0997">Cell inner membrane</keyword>
<keyword evidence="4 12" id="KW-0812">Transmembrane</keyword>
<organism evidence="13 14">
    <name type="scientific">Pseudochrobactrum asaccharolyticum</name>
    <dbReference type="NCBI Taxonomy" id="354351"/>
    <lineage>
        <taxon>Bacteria</taxon>
        <taxon>Pseudomonadati</taxon>
        <taxon>Pseudomonadota</taxon>
        <taxon>Alphaproteobacteria</taxon>
        <taxon>Hyphomicrobiales</taxon>
        <taxon>Brucellaceae</taxon>
        <taxon>Pseudochrobactrum</taxon>
    </lineage>
</organism>
<dbReference type="HAMAP" id="MF_00454">
    <property type="entry name" value="FluC"/>
    <property type="match status" value="1"/>
</dbReference>
<evidence type="ECO:0000256" key="9">
    <source>
        <dbReference type="ARBA" id="ARBA00023303"/>
    </source>
</evidence>
<feature type="transmembrane region" description="Helical" evidence="12">
    <location>
        <begin position="100"/>
        <end position="125"/>
    </location>
</feature>
<keyword evidence="12" id="KW-0813">Transport</keyword>
<dbReference type="GO" id="GO:0140114">
    <property type="term" value="P:cellular detoxification of fluoride"/>
    <property type="evidence" value="ECO:0007669"/>
    <property type="project" value="UniProtKB-UniRule"/>
</dbReference>
<evidence type="ECO:0000256" key="5">
    <source>
        <dbReference type="ARBA" id="ARBA00022989"/>
    </source>
</evidence>
<dbReference type="RefSeq" id="WP_113946158.1">
    <property type="nucleotide sequence ID" value="NZ_JBHEEG010000011.1"/>
</dbReference>
<dbReference type="NCBIfam" id="TIGR00494">
    <property type="entry name" value="crcB"/>
    <property type="match status" value="1"/>
</dbReference>
<reference evidence="13 14" key="1">
    <citation type="submission" date="2018-06" db="EMBL/GenBank/DDBJ databases">
        <title>Genomic Encyclopedia of Type Strains, Phase IV (KMG-IV): sequencing the most valuable type-strain genomes for metagenomic binning, comparative biology and taxonomic classification.</title>
        <authorList>
            <person name="Goeker M."/>
        </authorList>
    </citation>
    <scope>NUCLEOTIDE SEQUENCE [LARGE SCALE GENOMIC DNA]</scope>
    <source>
        <strain evidence="13 14">DSM 25619</strain>
    </source>
</reference>
<keyword evidence="9 12" id="KW-0407">Ion channel</keyword>
<feature type="binding site" evidence="12">
    <location>
        <position position="79"/>
    </location>
    <ligand>
        <name>Na(+)</name>
        <dbReference type="ChEBI" id="CHEBI:29101"/>
        <note>structural</note>
    </ligand>
</feature>
<feature type="binding site" evidence="12">
    <location>
        <position position="82"/>
    </location>
    <ligand>
        <name>Na(+)</name>
        <dbReference type="ChEBI" id="CHEBI:29101"/>
        <note>structural</note>
    </ligand>
</feature>
<dbReference type="InterPro" id="IPR003691">
    <property type="entry name" value="FluC"/>
</dbReference>
<dbReference type="PANTHER" id="PTHR28259:SF1">
    <property type="entry name" value="FLUORIDE EXPORT PROTEIN 1-RELATED"/>
    <property type="match status" value="1"/>
</dbReference>
<evidence type="ECO:0000256" key="1">
    <source>
        <dbReference type="ARBA" id="ARBA00004651"/>
    </source>
</evidence>
<evidence type="ECO:0000256" key="7">
    <source>
        <dbReference type="ARBA" id="ARBA00023065"/>
    </source>
</evidence>
<keyword evidence="6 12" id="KW-0915">Sodium</keyword>
<dbReference type="GO" id="GO:0046872">
    <property type="term" value="F:metal ion binding"/>
    <property type="evidence" value="ECO:0007669"/>
    <property type="project" value="UniProtKB-KW"/>
</dbReference>
<keyword evidence="7 12" id="KW-0406">Ion transport</keyword>
<keyword evidence="14" id="KW-1185">Reference proteome</keyword>
<evidence type="ECO:0000256" key="3">
    <source>
        <dbReference type="ARBA" id="ARBA00022519"/>
    </source>
</evidence>
<dbReference type="Pfam" id="PF02537">
    <property type="entry name" value="CRCB"/>
    <property type="match status" value="1"/>
</dbReference>
<comment type="catalytic activity">
    <reaction evidence="11">
        <text>fluoride(in) = fluoride(out)</text>
        <dbReference type="Rhea" id="RHEA:76159"/>
        <dbReference type="ChEBI" id="CHEBI:17051"/>
    </reaction>
    <physiologicalReaction direction="left-to-right" evidence="11">
        <dbReference type="Rhea" id="RHEA:76160"/>
    </physiologicalReaction>
</comment>
<accession>A0A366DKU6</accession>
<comment type="subcellular location">
    <subcellularLocation>
        <location evidence="1 12">Cell membrane</location>
        <topology evidence="1 12">Multi-pass membrane protein</topology>
    </subcellularLocation>
</comment>
<evidence type="ECO:0000256" key="6">
    <source>
        <dbReference type="ARBA" id="ARBA00023053"/>
    </source>
</evidence>
<comment type="activity regulation">
    <text evidence="12">Na(+) is not transported, but it plays an essential structural role and its presence is essential for fluoride channel function.</text>
</comment>
<dbReference type="EMBL" id="QNRH01000012">
    <property type="protein sequence ID" value="RBO90555.1"/>
    <property type="molecule type" value="Genomic_DNA"/>
</dbReference>
<evidence type="ECO:0000256" key="2">
    <source>
        <dbReference type="ARBA" id="ARBA00022475"/>
    </source>
</evidence>
<evidence type="ECO:0000256" key="12">
    <source>
        <dbReference type="HAMAP-Rule" id="MF_00454"/>
    </source>
</evidence>
<keyword evidence="2 12" id="KW-1003">Cell membrane</keyword>
<dbReference type="GO" id="GO:0005886">
    <property type="term" value="C:plasma membrane"/>
    <property type="evidence" value="ECO:0007669"/>
    <property type="project" value="UniProtKB-SubCell"/>
</dbReference>
<dbReference type="GO" id="GO:0062054">
    <property type="term" value="F:fluoride channel activity"/>
    <property type="evidence" value="ECO:0007669"/>
    <property type="project" value="UniProtKB-UniRule"/>
</dbReference>